<protein>
    <submittedName>
        <fullName evidence="10">M48 family metalloprotease</fullName>
        <ecNumber evidence="10">3.4.24.-</ecNumber>
    </submittedName>
</protein>
<comment type="cofactor">
    <cofactor evidence="6">
        <name>Zn(2+)</name>
        <dbReference type="ChEBI" id="CHEBI:29105"/>
    </cofactor>
    <text evidence="6">Binds 1 zinc ion per subunit.</text>
</comment>
<feature type="domain" description="CAAX prenyl protease 1 N-terminal" evidence="9">
    <location>
        <begin position="16"/>
        <end position="173"/>
    </location>
</feature>
<feature type="domain" description="Peptidase M48" evidence="8">
    <location>
        <begin position="186"/>
        <end position="379"/>
    </location>
</feature>
<feature type="transmembrane region" description="Helical" evidence="7">
    <location>
        <begin position="72"/>
        <end position="95"/>
    </location>
</feature>
<feature type="transmembrane region" description="Helical" evidence="7">
    <location>
        <begin position="255"/>
        <end position="273"/>
    </location>
</feature>
<evidence type="ECO:0000256" key="4">
    <source>
        <dbReference type="ARBA" id="ARBA00022833"/>
    </source>
</evidence>
<dbReference type="InterPro" id="IPR032456">
    <property type="entry name" value="Peptidase_M48_N"/>
</dbReference>
<organism evidence="10 11">
    <name type="scientific">Sphingomonas morindae</name>
    <dbReference type="NCBI Taxonomy" id="1541170"/>
    <lineage>
        <taxon>Bacteria</taxon>
        <taxon>Pseudomonadati</taxon>
        <taxon>Pseudomonadota</taxon>
        <taxon>Alphaproteobacteria</taxon>
        <taxon>Sphingomonadales</taxon>
        <taxon>Sphingomonadaceae</taxon>
        <taxon>Sphingomonas</taxon>
    </lineage>
</organism>
<gene>
    <name evidence="10" type="ORF">LHA26_07620</name>
</gene>
<keyword evidence="5 6" id="KW-0482">Metalloprotease</keyword>
<dbReference type="EC" id="3.4.24.-" evidence="10"/>
<keyword evidence="11" id="KW-1185">Reference proteome</keyword>
<feature type="transmembrane region" description="Helical" evidence="7">
    <location>
        <begin position="115"/>
        <end position="137"/>
    </location>
</feature>
<evidence type="ECO:0000256" key="2">
    <source>
        <dbReference type="ARBA" id="ARBA00022723"/>
    </source>
</evidence>
<evidence type="ECO:0000256" key="7">
    <source>
        <dbReference type="SAM" id="Phobius"/>
    </source>
</evidence>
<evidence type="ECO:0000313" key="11">
    <source>
        <dbReference type="Proteomes" id="UP001056937"/>
    </source>
</evidence>
<evidence type="ECO:0000256" key="3">
    <source>
        <dbReference type="ARBA" id="ARBA00022801"/>
    </source>
</evidence>
<dbReference type="Proteomes" id="UP001056937">
    <property type="component" value="Chromosome 1"/>
</dbReference>
<feature type="transmembrane region" description="Helical" evidence="7">
    <location>
        <begin position="33"/>
        <end position="51"/>
    </location>
</feature>
<keyword evidence="2" id="KW-0479">Metal-binding</keyword>
<feature type="transmembrane region" description="Helical" evidence="7">
    <location>
        <begin position="294"/>
        <end position="318"/>
    </location>
</feature>
<evidence type="ECO:0000256" key="1">
    <source>
        <dbReference type="ARBA" id="ARBA00022670"/>
    </source>
</evidence>
<keyword evidence="7" id="KW-1133">Transmembrane helix</keyword>
<keyword evidence="7" id="KW-0472">Membrane</keyword>
<keyword evidence="7" id="KW-0812">Transmembrane</keyword>
<keyword evidence="4 6" id="KW-0862">Zinc</keyword>
<keyword evidence="3 6" id="KW-0378">Hydrolase</keyword>
<dbReference type="GO" id="GO:0008237">
    <property type="term" value="F:metallopeptidase activity"/>
    <property type="evidence" value="ECO:0007669"/>
    <property type="project" value="UniProtKB-KW"/>
</dbReference>
<dbReference type="Pfam" id="PF01435">
    <property type="entry name" value="Peptidase_M48"/>
    <property type="match status" value="1"/>
</dbReference>
<evidence type="ECO:0000256" key="5">
    <source>
        <dbReference type="ARBA" id="ARBA00023049"/>
    </source>
</evidence>
<dbReference type="InterPro" id="IPR001915">
    <property type="entry name" value="Peptidase_M48"/>
</dbReference>
<evidence type="ECO:0000313" key="10">
    <source>
        <dbReference type="EMBL" id="USI74308.1"/>
    </source>
</evidence>
<dbReference type="Gene3D" id="3.30.2010.10">
    <property type="entry name" value="Metalloproteases ('zincins'), catalytic domain"/>
    <property type="match status" value="1"/>
</dbReference>
<evidence type="ECO:0000259" key="8">
    <source>
        <dbReference type="Pfam" id="PF01435"/>
    </source>
</evidence>
<keyword evidence="1 6" id="KW-0645">Protease</keyword>
<comment type="similarity">
    <text evidence="6">Belongs to the peptidase M48 family.</text>
</comment>
<dbReference type="RefSeq" id="WP_252168111.1">
    <property type="nucleotide sequence ID" value="NZ_CP084930.1"/>
</dbReference>
<evidence type="ECO:0000256" key="6">
    <source>
        <dbReference type="RuleBase" id="RU003983"/>
    </source>
</evidence>
<dbReference type="EMBL" id="CP084930">
    <property type="protein sequence ID" value="USI74308.1"/>
    <property type="molecule type" value="Genomic_DNA"/>
</dbReference>
<dbReference type="PANTHER" id="PTHR10120">
    <property type="entry name" value="CAAX PRENYL PROTEASE 1"/>
    <property type="match status" value="1"/>
</dbReference>
<accession>A0ABY4XBF6</accession>
<dbReference type="Pfam" id="PF16491">
    <property type="entry name" value="Peptidase_M48_N"/>
    <property type="match status" value="1"/>
</dbReference>
<reference evidence="10" key="1">
    <citation type="journal article" date="2022" name="Toxins">
        <title>Genomic Analysis of Sphingopyxis sp. USTB-05 for Biodegrading Cyanobacterial Hepatotoxins.</title>
        <authorList>
            <person name="Liu C."/>
            <person name="Xu Q."/>
            <person name="Zhao Z."/>
            <person name="Zhang H."/>
            <person name="Liu X."/>
            <person name="Yin C."/>
            <person name="Liu Y."/>
            <person name="Yan H."/>
        </authorList>
    </citation>
    <scope>NUCLEOTIDE SEQUENCE</scope>
    <source>
        <strain evidence="10">NBD5</strain>
    </source>
</reference>
<proteinExistence type="inferred from homology"/>
<sequence length="392" mass="42571">MTAFDPDAATAAYLATLPAAAHAKALAYTRGSEWLILWNWAADMLAAWLILKSGMLARLRTRFAARPNRAAWLVALVYYLAAFALTLPWAVYAQWARERAYGLSTQGFGGWLGDALLSTAISALVLSLVAIAVYALMRRTPRRWWAWSGLVVAAMVVVLLVIGPVAIEPLFNRYRPAPPGPTRDAIVALAQRAGVPSDKILVYDGSKQSERYTANVSGLFGTARVAMSDTMTKQGADLAEVRGVVGHEMGHYRHYHALIGALVMSLIAVALLWGTDRLFAPAARLLGARGLGGIADPAGLPVLVMVALTLGLIATPLMNGWTRTQESDADRFSLRVAHEPDGLSRALVKTIAYRAATPNPIEEMLFYDHPSVARRIHAAMLWKARHPDEVGR</sequence>
<feature type="transmembrane region" description="Helical" evidence="7">
    <location>
        <begin position="144"/>
        <end position="167"/>
    </location>
</feature>
<name>A0ABY4XBF6_9SPHN</name>
<evidence type="ECO:0000259" key="9">
    <source>
        <dbReference type="Pfam" id="PF16491"/>
    </source>
</evidence>